<name>A0A0C2JBU6_THEKT</name>
<feature type="region of interest" description="Disordered" evidence="1">
    <location>
        <begin position="1"/>
        <end position="27"/>
    </location>
</feature>
<dbReference type="AlphaFoldDB" id="A0A0C2JBU6"/>
<evidence type="ECO:0000313" key="2">
    <source>
        <dbReference type="EMBL" id="KII66623.1"/>
    </source>
</evidence>
<gene>
    <name evidence="2" type="ORF">RF11_11334</name>
</gene>
<sequence>MKWHHGNNHSATSRRLTSQGLPPSGTEIQELSNHIYHMIGILQEYQALIRGKHEPREVQLNEMEYTNPGRFRSSRTFEPTSSDHSVADLHELSKNIHYLVDTLENIKSLVLEERKIQDQYEDEHWGEEYELEEEEEGKEHHTEEDMYVARYKKIGKGGLVSDRFTQFSSSFDPYIFQERHSHESS</sequence>
<reference evidence="2 3" key="1">
    <citation type="journal article" date="2014" name="Genome Biol. Evol.">
        <title>The genome of the myxosporean Thelohanellus kitauei shows adaptations to nutrient acquisition within its fish host.</title>
        <authorList>
            <person name="Yang Y."/>
            <person name="Xiong J."/>
            <person name="Zhou Z."/>
            <person name="Huo F."/>
            <person name="Miao W."/>
            <person name="Ran C."/>
            <person name="Liu Y."/>
            <person name="Zhang J."/>
            <person name="Feng J."/>
            <person name="Wang M."/>
            <person name="Wang M."/>
            <person name="Wang L."/>
            <person name="Yao B."/>
        </authorList>
    </citation>
    <scope>NUCLEOTIDE SEQUENCE [LARGE SCALE GENOMIC DNA]</scope>
    <source>
        <strain evidence="2">Wuqing</strain>
    </source>
</reference>
<keyword evidence="3" id="KW-1185">Reference proteome</keyword>
<accession>A0A0C2JBU6</accession>
<organism evidence="2 3">
    <name type="scientific">Thelohanellus kitauei</name>
    <name type="common">Myxosporean</name>
    <dbReference type="NCBI Taxonomy" id="669202"/>
    <lineage>
        <taxon>Eukaryota</taxon>
        <taxon>Metazoa</taxon>
        <taxon>Cnidaria</taxon>
        <taxon>Myxozoa</taxon>
        <taxon>Myxosporea</taxon>
        <taxon>Bivalvulida</taxon>
        <taxon>Platysporina</taxon>
        <taxon>Myxobolidae</taxon>
        <taxon>Thelohanellus</taxon>
    </lineage>
</organism>
<comment type="caution">
    <text evidence="2">The sequence shown here is derived from an EMBL/GenBank/DDBJ whole genome shotgun (WGS) entry which is preliminary data.</text>
</comment>
<dbReference type="EMBL" id="JWZT01003500">
    <property type="protein sequence ID" value="KII66623.1"/>
    <property type="molecule type" value="Genomic_DNA"/>
</dbReference>
<proteinExistence type="predicted"/>
<dbReference type="Proteomes" id="UP000031668">
    <property type="component" value="Unassembled WGS sequence"/>
</dbReference>
<evidence type="ECO:0000313" key="3">
    <source>
        <dbReference type="Proteomes" id="UP000031668"/>
    </source>
</evidence>
<feature type="compositionally biased region" description="Polar residues" evidence="1">
    <location>
        <begin position="8"/>
        <end position="27"/>
    </location>
</feature>
<evidence type="ECO:0000256" key="1">
    <source>
        <dbReference type="SAM" id="MobiDB-lite"/>
    </source>
</evidence>
<protein>
    <submittedName>
        <fullName evidence="2">Uncharacterized protein</fullName>
    </submittedName>
</protein>